<protein>
    <submittedName>
        <fullName evidence="1">Uncharacterized protein</fullName>
    </submittedName>
</protein>
<sequence>MYSQETSRQGFVKWIILTNRRVVINLDFRKPLYAMNIGVLAMPKNGIGLFLDVCFAYIEAKSLGNQINNGVLRKTINEIELNVGLFAPCPSWSNGRLAILGLKPQAYQHWMHAQGLTLVGQLSIGFKPLHIYSYIEWQVDELENAISEVTRDLAKYGIDQPKL</sequence>
<organism evidence="1 2">
    <name type="scientific">Lactuca sativa</name>
    <name type="common">Garden lettuce</name>
    <dbReference type="NCBI Taxonomy" id="4236"/>
    <lineage>
        <taxon>Eukaryota</taxon>
        <taxon>Viridiplantae</taxon>
        <taxon>Streptophyta</taxon>
        <taxon>Embryophyta</taxon>
        <taxon>Tracheophyta</taxon>
        <taxon>Spermatophyta</taxon>
        <taxon>Magnoliopsida</taxon>
        <taxon>eudicotyledons</taxon>
        <taxon>Gunneridae</taxon>
        <taxon>Pentapetalae</taxon>
        <taxon>asterids</taxon>
        <taxon>campanulids</taxon>
        <taxon>Asterales</taxon>
        <taxon>Asteraceae</taxon>
        <taxon>Cichorioideae</taxon>
        <taxon>Cichorieae</taxon>
        <taxon>Lactucinae</taxon>
        <taxon>Lactuca</taxon>
    </lineage>
</organism>
<name>A0A9R1UQK3_LACSA</name>
<reference evidence="1 2" key="1">
    <citation type="journal article" date="2017" name="Nat. Commun.">
        <title>Genome assembly with in vitro proximity ligation data and whole-genome triplication in lettuce.</title>
        <authorList>
            <person name="Reyes-Chin-Wo S."/>
            <person name="Wang Z."/>
            <person name="Yang X."/>
            <person name="Kozik A."/>
            <person name="Arikit S."/>
            <person name="Song C."/>
            <person name="Xia L."/>
            <person name="Froenicke L."/>
            <person name="Lavelle D.O."/>
            <person name="Truco M.J."/>
            <person name="Xia R."/>
            <person name="Zhu S."/>
            <person name="Xu C."/>
            <person name="Xu H."/>
            <person name="Xu X."/>
            <person name="Cox K."/>
            <person name="Korf I."/>
            <person name="Meyers B.C."/>
            <person name="Michelmore R.W."/>
        </authorList>
    </citation>
    <scope>NUCLEOTIDE SEQUENCE [LARGE SCALE GENOMIC DNA]</scope>
    <source>
        <strain evidence="2">cv. Salinas</strain>
        <tissue evidence="1">Seedlings</tissue>
    </source>
</reference>
<dbReference type="Proteomes" id="UP000235145">
    <property type="component" value="Unassembled WGS sequence"/>
</dbReference>
<dbReference type="AlphaFoldDB" id="A0A9R1UQK3"/>
<proteinExistence type="predicted"/>
<gene>
    <name evidence="1" type="ORF">LSAT_V11C800447950</name>
</gene>
<accession>A0A9R1UQK3</accession>
<comment type="caution">
    <text evidence="1">The sequence shown here is derived from an EMBL/GenBank/DDBJ whole genome shotgun (WGS) entry which is preliminary data.</text>
</comment>
<evidence type="ECO:0000313" key="2">
    <source>
        <dbReference type="Proteomes" id="UP000235145"/>
    </source>
</evidence>
<evidence type="ECO:0000313" key="1">
    <source>
        <dbReference type="EMBL" id="KAJ0191855.1"/>
    </source>
</evidence>
<keyword evidence="2" id="KW-1185">Reference proteome</keyword>
<dbReference type="EMBL" id="NBSK02000008">
    <property type="protein sequence ID" value="KAJ0191855.1"/>
    <property type="molecule type" value="Genomic_DNA"/>
</dbReference>